<name>A0A383DGA1_9ZZZZ</name>
<proteinExistence type="predicted"/>
<dbReference type="AlphaFoldDB" id="A0A383DGA1"/>
<reference evidence="1" key="1">
    <citation type="submission" date="2018-05" db="EMBL/GenBank/DDBJ databases">
        <authorList>
            <person name="Lanie J.A."/>
            <person name="Ng W.-L."/>
            <person name="Kazmierczak K.M."/>
            <person name="Andrzejewski T.M."/>
            <person name="Davidsen T.M."/>
            <person name="Wayne K.J."/>
            <person name="Tettelin H."/>
            <person name="Glass J.I."/>
            <person name="Rusch D."/>
            <person name="Podicherti R."/>
            <person name="Tsui H.-C.T."/>
            <person name="Winkler M.E."/>
        </authorList>
    </citation>
    <scope>NUCLEOTIDE SEQUENCE</scope>
</reference>
<organism evidence="1">
    <name type="scientific">marine metagenome</name>
    <dbReference type="NCBI Taxonomy" id="408172"/>
    <lineage>
        <taxon>unclassified sequences</taxon>
        <taxon>metagenomes</taxon>
        <taxon>ecological metagenomes</taxon>
    </lineage>
</organism>
<gene>
    <name evidence="1" type="ORF">METZ01_LOCUS496197</name>
</gene>
<dbReference type="EMBL" id="UINC01216963">
    <property type="protein sequence ID" value="SVE43343.1"/>
    <property type="molecule type" value="Genomic_DNA"/>
</dbReference>
<sequence length="61" mass="7013">MSFGEKFDFIANNYNLDSIGATVNYFVLVHYLIVKNYTLSTYCYIEEKLGGKSKCEGEKRS</sequence>
<evidence type="ECO:0000313" key="1">
    <source>
        <dbReference type="EMBL" id="SVE43343.1"/>
    </source>
</evidence>
<protein>
    <submittedName>
        <fullName evidence="1">Uncharacterized protein</fullName>
    </submittedName>
</protein>
<accession>A0A383DGA1</accession>